<sequence>MNPVNETERSTEHYIFALGTYKLLAFTIGTIGVFGFCNNVVVIVLYCKFKRLRTPTNLLLVNISLSDLLVSVIGINFTFVSCLKGGWIWSQATCIWDGFSNSLFGIVSIMTLAALAYERYIRVVHAQVVDFPWVWRAIGHIWLYSVVWTGAPLLGWNRYTLEIHRLGCSLDWLLLRSIQDLQTVQIIRILRYEKKVAAMFLLMITCFLVCWTPYAVVSMLEAFGRKSMVSPMVAIIPSFFAKSSAAYNPLIYVFMSRKFRRCLLQLLCSRLSWLQHSLKERPTTPVQRPIRPIVMSGNYGSRNRPKKRVTFSSSSIVFIITSNDFHQLDVTSKARSPAEVNVIQIRPL</sequence>
<reference evidence="1" key="1">
    <citation type="submission" date="2022-05" db="EMBL/GenBank/DDBJ databases">
        <title>Chromosome-level genome of Chaenocephalus aceratus.</title>
        <authorList>
            <person name="Park H."/>
        </authorList>
    </citation>
    <scope>NUCLEOTIDE SEQUENCE</scope>
    <source>
        <strain evidence="1">KU_202001</strain>
    </source>
</reference>
<gene>
    <name evidence="1" type="ORF">KUCAC02_024054</name>
</gene>
<name>A0ACB9WHM5_CHAAC</name>
<comment type="caution">
    <text evidence="1">The sequence shown here is derived from an EMBL/GenBank/DDBJ whole genome shotgun (WGS) entry which is preliminary data.</text>
</comment>
<accession>A0ACB9WHM5</accession>
<evidence type="ECO:0000313" key="1">
    <source>
        <dbReference type="EMBL" id="KAI4812686.1"/>
    </source>
</evidence>
<keyword evidence="2" id="KW-1185">Reference proteome</keyword>
<dbReference type="EMBL" id="CM043806">
    <property type="protein sequence ID" value="KAI4812686.1"/>
    <property type="molecule type" value="Genomic_DNA"/>
</dbReference>
<proteinExistence type="predicted"/>
<evidence type="ECO:0000313" key="2">
    <source>
        <dbReference type="Proteomes" id="UP001057452"/>
    </source>
</evidence>
<organism evidence="1 2">
    <name type="scientific">Chaenocephalus aceratus</name>
    <name type="common">Blackfin icefish</name>
    <name type="synonym">Chaenichthys aceratus</name>
    <dbReference type="NCBI Taxonomy" id="36190"/>
    <lineage>
        <taxon>Eukaryota</taxon>
        <taxon>Metazoa</taxon>
        <taxon>Chordata</taxon>
        <taxon>Craniata</taxon>
        <taxon>Vertebrata</taxon>
        <taxon>Euteleostomi</taxon>
        <taxon>Actinopterygii</taxon>
        <taxon>Neopterygii</taxon>
        <taxon>Teleostei</taxon>
        <taxon>Neoteleostei</taxon>
        <taxon>Acanthomorphata</taxon>
        <taxon>Eupercaria</taxon>
        <taxon>Perciformes</taxon>
        <taxon>Notothenioidei</taxon>
        <taxon>Channichthyidae</taxon>
        <taxon>Chaenocephalus</taxon>
    </lineage>
</organism>
<dbReference type="Proteomes" id="UP001057452">
    <property type="component" value="Chromosome 22"/>
</dbReference>
<protein>
    <submittedName>
        <fullName evidence="1">Uncharacterized protein</fullName>
    </submittedName>
</protein>